<keyword evidence="4" id="KW-0997">Cell inner membrane</keyword>
<name>A0A0G1VGA5_9BACT</name>
<organism evidence="10 11">
    <name type="scientific">Candidatus Kaiserbacteria bacterium GW2011_GWC2_49_12</name>
    <dbReference type="NCBI Taxonomy" id="1618675"/>
    <lineage>
        <taxon>Bacteria</taxon>
        <taxon>Candidatus Kaiseribacteriota</taxon>
    </lineage>
</organism>
<evidence type="ECO:0000313" key="11">
    <source>
        <dbReference type="Proteomes" id="UP000034589"/>
    </source>
</evidence>
<feature type="transmembrane region" description="Helical" evidence="8">
    <location>
        <begin position="179"/>
        <end position="202"/>
    </location>
</feature>
<evidence type="ECO:0000256" key="6">
    <source>
        <dbReference type="ARBA" id="ARBA00022989"/>
    </source>
</evidence>
<comment type="caution">
    <text evidence="10">The sequence shown here is derived from an EMBL/GenBank/DDBJ whole genome shotgun (WGS) entry which is preliminary data.</text>
</comment>
<reference evidence="10 11" key="1">
    <citation type="journal article" date="2015" name="Nature">
        <title>rRNA introns, odd ribosomes, and small enigmatic genomes across a large radiation of phyla.</title>
        <authorList>
            <person name="Brown C.T."/>
            <person name="Hug L.A."/>
            <person name="Thomas B.C."/>
            <person name="Sharon I."/>
            <person name="Castelle C.J."/>
            <person name="Singh A."/>
            <person name="Wilkins M.J."/>
            <person name="Williams K.H."/>
            <person name="Banfield J.F."/>
        </authorList>
    </citation>
    <scope>NUCLEOTIDE SEQUENCE [LARGE SCALE GENOMIC DNA]</scope>
</reference>
<dbReference type="InterPro" id="IPR003004">
    <property type="entry name" value="GspF/PilC"/>
</dbReference>
<dbReference type="PATRIC" id="fig|1618675.3.peg.722"/>
<dbReference type="AlphaFoldDB" id="A0A0G1VGA5"/>
<keyword evidence="5 8" id="KW-0812">Transmembrane</keyword>
<evidence type="ECO:0000256" key="4">
    <source>
        <dbReference type="ARBA" id="ARBA00022519"/>
    </source>
</evidence>
<feature type="domain" description="Type II secretion system protein GspF" evidence="9">
    <location>
        <begin position="284"/>
        <end position="405"/>
    </location>
</feature>
<evidence type="ECO:0000256" key="2">
    <source>
        <dbReference type="ARBA" id="ARBA00005745"/>
    </source>
</evidence>
<evidence type="ECO:0000313" key="10">
    <source>
        <dbReference type="EMBL" id="KKW05325.1"/>
    </source>
</evidence>
<evidence type="ECO:0000256" key="1">
    <source>
        <dbReference type="ARBA" id="ARBA00004429"/>
    </source>
</evidence>
<evidence type="ECO:0000256" key="7">
    <source>
        <dbReference type="ARBA" id="ARBA00023136"/>
    </source>
</evidence>
<dbReference type="Gene3D" id="1.20.81.30">
    <property type="entry name" value="Type II secretion system (T2SS), domain F"/>
    <property type="match status" value="2"/>
</dbReference>
<gene>
    <name evidence="10" type="ORF">UY39_C0065G0001</name>
</gene>
<comment type="subcellular location">
    <subcellularLocation>
        <location evidence="1">Cell inner membrane</location>
        <topology evidence="1">Multi-pass membrane protein</topology>
    </subcellularLocation>
</comment>
<feature type="domain" description="Type II secretion system protein GspF" evidence="9">
    <location>
        <begin position="81"/>
        <end position="203"/>
    </location>
</feature>
<dbReference type="InterPro" id="IPR018076">
    <property type="entry name" value="T2SS_GspF_dom"/>
</dbReference>
<comment type="similarity">
    <text evidence="2">Belongs to the GSP F family.</text>
</comment>
<proteinExistence type="inferred from homology"/>
<dbReference type="Proteomes" id="UP000034589">
    <property type="component" value="Unassembled WGS sequence"/>
</dbReference>
<keyword evidence="3" id="KW-1003">Cell membrane</keyword>
<evidence type="ECO:0000256" key="8">
    <source>
        <dbReference type="SAM" id="Phobius"/>
    </source>
</evidence>
<protein>
    <submittedName>
        <fullName evidence="10">Tfp pilus biogenesis protein PilC</fullName>
    </submittedName>
</protein>
<dbReference type="FunFam" id="1.20.81.30:FF:000001">
    <property type="entry name" value="Type II secretion system protein F"/>
    <property type="match status" value="1"/>
</dbReference>
<dbReference type="GO" id="GO:0005886">
    <property type="term" value="C:plasma membrane"/>
    <property type="evidence" value="ECO:0007669"/>
    <property type="project" value="UniProtKB-SubCell"/>
</dbReference>
<dbReference type="PANTHER" id="PTHR30012">
    <property type="entry name" value="GENERAL SECRETION PATHWAY PROTEIN"/>
    <property type="match status" value="1"/>
</dbReference>
<dbReference type="Pfam" id="PF00482">
    <property type="entry name" value="T2SSF"/>
    <property type="match status" value="2"/>
</dbReference>
<dbReference type="InterPro" id="IPR042094">
    <property type="entry name" value="T2SS_GspF_sf"/>
</dbReference>
<sequence>MLAARSSQLAVMSLFKYTALDVDGAHRQGTIDAVNIDIAIAALQRRDLVVSSVHPVESETLLGSSIGLFDRITNADIVMLSQQITTLFEAQVSALRAFRLLSSEARTPRLSEKLTMVANDIQSGSSISDALSRHPDVFSLFYVNMVRAGEESGKLDETFSYLADYLDRSYEITQKVQHALIYPAFIMTTFVAVMSIMLVVVIPNLASMLAEVGQEVPLYTRVVIAVSSFLSKYILLLGILFLVGIVFLVRFVSTPGGKEMLSRIRTQTPVIGGIYQKLYLSRIADNLSTMLKSGVQMMRSLEITKSIVDDVVYEKILESAVQDVKAGLPVSEALRKHPEIPGIVVAMLKIGEETGNTGHVLETMGNFYRREVNHAVDTLVSLIEPLMIVVLALGVAILLASVLVPIYNIASSF</sequence>
<dbReference type="EMBL" id="LCPV01000065">
    <property type="protein sequence ID" value="KKW05325.1"/>
    <property type="molecule type" value="Genomic_DNA"/>
</dbReference>
<dbReference type="PRINTS" id="PR00812">
    <property type="entry name" value="BCTERIALGSPF"/>
</dbReference>
<evidence type="ECO:0000259" key="9">
    <source>
        <dbReference type="Pfam" id="PF00482"/>
    </source>
</evidence>
<dbReference type="PANTHER" id="PTHR30012:SF0">
    <property type="entry name" value="TYPE II SECRETION SYSTEM PROTEIN F-RELATED"/>
    <property type="match status" value="1"/>
</dbReference>
<evidence type="ECO:0000256" key="3">
    <source>
        <dbReference type="ARBA" id="ARBA00022475"/>
    </source>
</evidence>
<accession>A0A0G1VGA5</accession>
<evidence type="ECO:0000256" key="5">
    <source>
        <dbReference type="ARBA" id="ARBA00022692"/>
    </source>
</evidence>
<keyword evidence="7 8" id="KW-0472">Membrane</keyword>
<feature type="transmembrane region" description="Helical" evidence="8">
    <location>
        <begin position="386"/>
        <end position="410"/>
    </location>
</feature>
<keyword evidence="6 8" id="KW-1133">Transmembrane helix</keyword>
<feature type="transmembrane region" description="Helical" evidence="8">
    <location>
        <begin position="233"/>
        <end position="253"/>
    </location>
</feature>